<dbReference type="InterPro" id="IPR013087">
    <property type="entry name" value="Znf_C2H2_type"/>
</dbReference>
<gene>
    <name evidence="7" type="ORF">PMAYCL1PPCAC_27275</name>
</gene>
<evidence type="ECO:0000313" key="8">
    <source>
        <dbReference type="Proteomes" id="UP001328107"/>
    </source>
</evidence>
<reference evidence="8" key="1">
    <citation type="submission" date="2022-10" db="EMBL/GenBank/DDBJ databases">
        <title>Genome assembly of Pristionchus species.</title>
        <authorList>
            <person name="Yoshida K."/>
            <person name="Sommer R.J."/>
        </authorList>
    </citation>
    <scope>NUCLEOTIDE SEQUENCE [LARGE SCALE GENOMIC DNA]</scope>
    <source>
        <strain evidence="8">RS5460</strain>
    </source>
</reference>
<dbReference type="Pfam" id="PF00096">
    <property type="entry name" value="zf-C2H2"/>
    <property type="match status" value="2"/>
</dbReference>
<feature type="domain" description="C2H2-type" evidence="6">
    <location>
        <begin position="19"/>
        <end position="41"/>
    </location>
</feature>
<evidence type="ECO:0000256" key="3">
    <source>
        <dbReference type="ARBA" id="ARBA00022771"/>
    </source>
</evidence>
<evidence type="ECO:0000313" key="7">
    <source>
        <dbReference type="EMBL" id="GMR57080.1"/>
    </source>
</evidence>
<dbReference type="InterPro" id="IPR036236">
    <property type="entry name" value="Znf_C2H2_sf"/>
</dbReference>
<feature type="domain" description="C2H2-type" evidence="6">
    <location>
        <begin position="52"/>
        <end position="76"/>
    </location>
</feature>
<sequence>SLQYHIKTHMEKEEDRLPFKCNECDKRFSSKANLAAHENSHLVDGDTGKKIYQCDVCDQMYGNKGALQKHILMHIG</sequence>
<dbReference type="PROSITE" id="PS00028">
    <property type="entry name" value="ZINC_FINGER_C2H2_1"/>
    <property type="match status" value="2"/>
</dbReference>
<dbReference type="PANTHER" id="PTHR24379:SF121">
    <property type="entry name" value="C2H2-TYPE DOMAIN-CONTAINING PROTEIN"/>
    <property type="match status" value="1"/>
</dbReference>
<dbReference type="AlphaFoldDB" id="A0AAN5D6R6"/>
<evidence type="ECO:0000256" key="4">
    <source>
        <dbReference type="ARBA" id="ARBA00022833"/>
    </source>
</evidence>
<keyword evidence="2" id="KW-0677">Repeat</keyword>
<comment type="caution">
    <text evidence="7">The sequence shown here is derived from an EMBL/GenBank/DDBJ whole genome shotgun (WGS) entry which is preliminary data.</text>
</comment>
<feature type="non-terminal residue" evidence="7">
    <location>
        <position position="76"/>
    </location>
</feature>
<dbReference type="FunFam" id="3.30.160.60:FF:000739">
    <property type="entry name" value="Zgc:171418 protein"/>
    <property type="match status" value="1"/>
</dbReference>
<dbReference type="GO" id="GO:0008270">
    <property type="term" value="F:zinc ion binding"/>
    <property type="evidence" value="ECO:0007669"/>
    <property type="project" value="UniProtKB-KW"/>
</dbReference>
<keyword evidence="4" id="KW-0862">Zinc</keyword>
<dbReference type="PROSITE" id="PS50157">
    <property type="entry name" value="ZINC_FINGER_C2H2_2"/>
    <property type="match status" value="2"/>
</dbReference>
<keyword evidence="3 5" id="KW-0863">Zinc-finger</keyword>
<protein>
    <recommendedName>
        <fullName evidence="6">C2H2-type domain-containing protein</fullName>
    </recommendedName>
</protein>
<proteinExistence type="predicted"/>
<dbReference type="Proteomes" id="UP001328107">
    <property type="component" value="Unassembled WGS sequence"/>
</dbReference>
<evidence type="ECO:0000256" key="2">
    <source>
        <dbReference type="ARBA" id="ARBA00022737"/>
    </source>
</evidence>
<dbReference type="SUPFAM" id="SSF57667">
    <property type="entry name" value="beta-beta-alpha zinc fingers"/>
    <property type="match status" value="1"/>
</dbReference>
<organism evidence="7 8">
    <name type="scientific">Pristionchus mayeri</name>
    <dbReference type="NCBI Taxonomy" id="1317129"/>
    <lineage>
        <taxon>Eukaryota</taxon>
        <taxon>Metazoa</taxon>
        <taxon>Ecdysozoa</taxon>
        <taxon>Nematoda</taxon>
        <taxon>Chromadorea</taxon>
        <taxon>Rhabditida</taxon>
        <taxon>Rhabditina</taxon>
        <taxon>Diplogasteromorpha</taxon>
        <taxon>Diplogasteroidea</taxon>
        <taxon>Neodiplogasteridae</taxon>
        <taxon>Pristionchus</taxon>
    </lineage>
</organism>
<name>A0AAN5D6R6_9BILA</name>
<dbReference type="EMBL" id="BTRK01000006">
    <property type="protein sequence ID" value="GMR57080.1"/>
    <property type="molecule type" value="Genomic_DNA"/>
</dbReference>
<evidence type="ECO:0000256" key="1">
    <source>
        <dbReference type="ARBA" id="ARBA00022723"/>
    </source>
</evidence>
<keyword evidence="1" id="KW-0479">Metal-binding</keyword>
<keyword evidence="8" id="KW-1185">Reference proteome</keyword>
<evidence type="ECO:0000256" key="5">
    <source>
        <dbReference type="PROSITE-ProRule" id="PRU00042"/>
    </source>
</evidence>
<accession>A0AAN5D6R6</accession>
<dbReference type="Gene3D" id="3.30.160.60">
    <property type="entry name" value="Classic Zinc Finger"/>
    <property type="match status" value="2"/>
</dbReference>
<feature type="non-terminal residue" evidence="7">
    <location>
        <position position="1"/>
    </location>
</feature>
<dbReference type="SMART" id="SM00355">
    <property type="entry name" value="ZnF_C2H2"/>
    <property type="match status" value="2"/>
</dbReference>
<evidence type="ECO:0000259" key="6">
    <source>
        <dbReference type="PROSITE" id="PS50157"/>
    </source>
</evidence>
<dbReference type="PANTHER" id="PTHR24379">
    <property type="entry name" value="KRAB AND ZINC FINGER DOMAIN-CONTAINING"/>
    <property type="match status" value="1"/>
</dbReference>